<dbReference type="GO" id="GO:0003676">
    <property type="term" value="F:nucleic acid binding"/>
    <property type="evidence" value="ECO:0007669"/>
    <property type="project" value="InterPro"/>
</dbReference>
<dbReference type="InterPro" id="IPR036397">
    <property type="entry name" value="RNaseH_sf"/>
</dbReference>
<keyword evidence="1" id="KW-0540">Nuclease</keyword>
<evidence type="ECO:0000256" key="1">
    <source>
        <dbReference type="ARBA" id="ARBA00022722"/>
    </source>
</evidence>
<evidence type="ECO:0000259" key="3">
    <source>
        <dbReference type="SMART" id="SM00479"/>
    </source>
</evidence>
<dbReference type="SUPFAM" id="SSF53098">
    <property type="entry name" value="Ribonuclease H-like"/>
    <property type="match status" value="1"/>
</dbReference>
<keyword evidence="5" id="KW-1185">Reference proteome</keyword>
<dbReference type="Ensembl" id="ENSDCDT00010057739.1">
    <property type="protein sequence ID" value="ENSDCDP00010047500.1"/>
    <property type="gene ID" value="ENSDCDG00010028746.1"/>
</dbReference>
<reference evidence="4 5" key="1">
    <citation type="submission" date="2020-06" db="EMBL/GenBank/DDBJ databases">
        <authorList>
            <consortium name="Wellcome Sanger Institute Data Sharing"/>
        </authorList>
    </citation>
    <scope>NUCLEOTIDE SEQUENCE [LARGE SCALE GENOMIC DNA]</scope>
</reference>
<dbReference type="GeneTree" id="ENSGT00940000159724"/>
<dbReference type="SMART" id="SM00479">
    <property type="entry name" value="EXOIII"/>
    <property type="match status" value="1"/>
</dbReference>
<dbReference type="GO" id="GO:0005634">
    <property type="term" value="C:nucleus"/>
    <property type="evidence" value="ECO:0007669"/>
    <property type="project" value="TreeGrafter"/>
</dbReference>
<dbReference type="Gene3D" id="3.30.420.10">
    <property type="entry name" value="Ribonuclease H-like superfamily/Ribonuclease H"/>
    <property type="match status" value="1"/>
</dbReference>
<proteinExistence type="predicted"/>
<accession>A0AAY4DQ18</accession>
<protein>
    <recommendedName>
        <fullName evidence="3">Exonuclease domain-containing protein</fullName>
    </recommendedName>
</protein>
<keyword evidence="2" id="KW-0378">Hydrolase</keyword>
<evidence type="ECO:0000256" key="2">
    <source>
        <dbReference type="ARBA" id="ARBA00022801"/>
    </source>
</evidence>
<dbReference type="PANTHER" id="PTHR12801:SF78">
    <property type="entry name" value="INTERFERON-STIMULATED 20 KDA EXONUCLEASE-LIKE 2"/>
    <property type="match status" value="1"/>
</dbReference>
<dbReference type="InterPro" id="IPR013520">
    <property type="entry name" value="Ribonucl_H"/>
</dbReference>
<name>A0AAY4DQ18_9TELE</name>
<evidence type="ECO:0000313" key="5">
    <source>
        <dbReference type="Proteomes" id="UP000694580"/>
    </source>
</evidence>
<reference evidence="4" key="3">
    <citation type="submission" date="2025-09" db="UniProtKB">
        <authorList>
            <consortium name="Ensembl"/>
        </authorList>
    </citation>
    <scope>IDENTIFICATION</scope>
</reference>
<dbReference type="InterPro" id="IPR047021">
    <property type="entry name" value="REXO1/3/4-like"/>
</dbReference>
<dbReference type="GO" id="GO:0004527">
    <property type="term" value="F:exonuclease activity"/>
    <property type="evidence" value="ECO:0007669"/>
    <property type="project" value="InterPro"/>
</dbReference>
<reference evidence="4" key="2">
    <citation type="submission" date="2025-08" db="UniProtKB">
        <authorList>
            <consortium name="Ensembl"/>
        </authorList>
    </citation>
    <scope>IDENTIFICATION</scope>
</reference>
<dbReference type="InterPro" id="IPR012337">
    <property type="entry name" value="RNaseH-like_sf"/>
</dbReference>
<dbReference type="Proteomes" id="UP000694580">
    <property type="component" value="Chromosome 5"/>
</dbReference>
<dbReference type="PANTHER" id="PTHR12801">
    <property type="entry name" value="RNA EXONUCLEASE REXO1 / RECO3 FAMILY MEMBER-RELATED"/>
    <property type="match status" value="1"/>
</dbReference>
<sequence>MARTLVITHPQTRWSGIRWHHLHNASPFLQAKKEIVKILSGKVLVGHALHNDLTVLSYTHPASLTRDTSRIPLLNKKAGFPETQAASLKRLTKAIFGKDIQTGRAGHSSVEDAKASMDLYKVVEVEWEKELASKSQELKPTSSTYHLPIGHLHLNKVCFKVCSL</sequence>
<feature type="domain" description="Exonuclease" evidence="3">
    <location>
        <begin position="1"/>
        <end position="129"/>
    </location>
</feature>
<dbReference type="AlphaFoldDB" id="A0AAY4DQ18"/>
<organism evidence="4 5">
    <name type="scientific">Denticeps clupeoides</name>
    <name type="common">denticle herring</name>
    <dbReference type="NCBI Taxonomy" id="299321"/>
    <lineage>
        <taxon>Eukaryota</taxon>
        <taxon>Metazoa</taxon>
        <taxon>Chordata</taxon>
        <taxon>Craniata</taxon>
        <taxon>Vertebrata</taxon>
        <taxon>Euteleostomi</taxon>
        <taxon>Actinopterygii</taxon>
        <taxon>Neopterygii</taxon>
        <taxon>Teleostei</taxon>
        <taxon>Clupei</taxon>
        <taxon>Clupeiformes</taxon>
        <taxon>Denticipitoidei</taxon>
        <taxon>Denticipitidae</taxon>
        <taxon>Denticeps</taxon>
    </lineage>
</organism>
<gene>
    <name evidence="4" type="primary">isg20l2</name>
</gene>
<evidence type="ECO:0000313" key="4">
    <source>
        <dbReference type="Ensembl" id="ENSDCDP00010047500.1"/>
    </source>
</evidence>